<organism evidence="9 10">
    <name type="scientific">Gemelliphila asaccharolytica</name>
    <dbReference type="NCBI Taxonomy" id="502393"/>
    <lineage>
        <taxon>Bacteria</taxon>
        <taxon>Bacillati</taxon>
        <taxon>Bacillota</taxon>
        <taxon>Bacilli</taxon>
        <taxon>Bacillales</taxon>
        <taxon>Gemellaceae</taxon>
        <taxon>Gemelliphila</taxon>
    </lineage>
</organism>
<evidence type="ECO:0000256" key="3">
    <source>
        <dbReference type="ARBA" id="ARBA00022741"/>
    </source>
</evidence>
<dbReference type="CDD" id="cd00077">
    <property type="entry name" value="HDc"/>
    <property type="match status" value="1"/>
</dbReference>
<keyword evidence="2" id="KW-0479">Metal-binding</keyword>
<dbReference type="Pfam" id="PF01966">
    <property type="entry name" value="HD"/>
    <property type="match status" value="1"/>
</dbReference>
<reference evidence="9 10" key="1">
    <citation type="submission" date="2016-01" db="EMBL/GenBank/DDBJ databases">
        <authorList>
            <person name="Mitreva M."/>
            <person name="Pepin K.H."/>
            <person name="Mihindukulasuriya K.A."/>
            <person name="Fulton R."/>
            <person name="Fronick C."/>
            <person name="O'Laughlin M."/>
            <person name="Miner T."/>
            <person name="Herter B."/>
            <person name="Rosa B.A."/>
            <person name="Cordes M."/>
            <person name="Tomlinson C."/>
            <person name="Wollam A."/>
            <person name="Palsikar V.B."/>
            <person name="Mardis E.R."/>
            <person name="Wilson R.K."/>
        </authorList>
    </citation>
    <scope>NUCLEOTIDE SEQUENCE [LARGE SCALE GENOMIC DNA]</scope>
    <source>
        <strain evidence="9 10">KA00071</strain>
    </source>
</reference>
<dbReference type="Gene3D" id="1.10.3210.10">
    <property type="entry name" value="Hypothetical protein af1432"/>
    <property type="match status" value="1"/>
</dbReference>
<dbReference type="SUPFAM" id="SSF88697">
    <property type="entry name" value="PUA domain-like"/>
    <property type="match status" value="1"/>
</dbReference>
<protein>
    <recommendedName>
        <fullName evidence="1">bis(5'-nucleosyl)-tetraphosphatase (symmetrical)</fullName>
        <ecNumber evidence="1">3.6.1.41</ecNumber>
    </recommendedName>
</protein>
<dbReference type="SUPFAM" id="SSF109604">
    <property type="entry name" value="HD-domain/PDEase-like"/>
    <property type="match status" value="1"/>
</dbReference>
<dbReference type="Proteomes" id="UP000070467">
    <property type="component" value="Unassembled WGS sequence"/>
</dbReference>
<dbReference type="EC" id="3.6.1.41" evidence="1"/>
<evidence type="ECO:0000259" key="8">
    <source>
        <dbReference type="SMART" id="SM01022"/>
    </source>
</evidence>
<evidence type="ECO:0000256" key="6">
    <source>
        <dbReference type="ARBA" id="ARBA00049417"/>
    </source>
</evidence>
<feature type="domain" description="ASCH" evidence="8">
    <location>
        <begin position="189"/>
        <end position="289"/>
    </location>
</feature>
<dbReference type="PANTHER" id="PTHR35795:SF1">
    <property type="entry name" value="BIS(5'-NUCLEOSYL)-TETRAPHOSPHATASE, SYMMETRICAL"/>
    <property type="match status" value="1"/>
</dbReference>
<keyword evidence="5" id="KW-0408">Iron</keyword>
<keyword evidence="4 9" id="KW-0378">Hydrolase</keyword>
<evidence type="ECO:0000313" key="9">
    <source>
        <dbReference type="EMBL" id="KXB59010.1"/>
    </source>
</evidence>
<sequence>MSFEEMKKKVKEILPTKRYEHSLRVVETAEKLAKIYNADVEKAKIAALLHDVCKTMDEVLMKKYVIKYNLDLKLLNYPIAVLHGPVASVYIEKEFGIKNEEIKMAVHNHTFGREHMNILEKITFLADYIEPKRTHPHLKEVTEVAKYDLDEAVRLATKYTLVYLIDNDERIYPSLLKCYNYYNIKNYQVGFKEKNKEKILSGEKIVTIRNKSEAHFKKGDILEAVTYDDSTQTIFARLEVDLVKAVNIETLPERYALYYGVTITELKNKLKKRYPNDEELYIIMFHLIK</sequence>
<dbReference type="PANTHER" id="PTHR35795">
    <property type="entry name" value="SLR1885 PROTEIN"/>
    <property type="match status" value="1"/>
</dbReference>
<dbReference type="InterPro" id="IPR006675">
    <property type="entry name" value="HDIG_dom"/>
</dbReference>
<dbReference type="InterPro" id="IPR051094">
    <property type="entry name" value="Diverse_Catalytic_Enzymes"/>
</dbReference>
<dbReference type="NCBIfam" id="TIGR00277">
    <property type="entry name" value="HDIG"/>
    <property type="match status" value="1"/>
</dbReference>
<evidence type="ECO:0000256" key="1">
    <source>
        <dbReference type="ARBA" id="ARBA00012506"/>
    </source>
</evidence>
<dbReference type="NCBIfam" id="TIGR00488">
    <property type="entry name" value="bis(5'-nucleosyl)-tetraphosphatase (symmetrical) YqeK"/>
    <property type="match status" value="1"/>
</dbReference>
<keyword evidence="10" id="KW-1185">Reference proteome</keyword>
<evidence type="ECO:0000313" key="10">
    <source>
        <dbReference type="Proteomes" id="UP000070467"/>
    </source>
</evidence>
<comment type="catalytic activity">
    <reaction evidence="6">
        <text>P(1),P(4)-bis(5'-adenosyl) tetraphosphate + H2O = 2 ADP + 2 H(+)</text>
        <dbReference type="Rhea" id="RHEA:24252"/>
        <dbReference type="ChEBI" id="CHEBI:15377"/>
        <dbReference type="ChEBI" id="CHEBI:15378"/>
        <dbReference type="ChEBI" id="CHEBI:58141"/>
        <dbReference type="ChEBI" id="CHEBI:456216"/>
        <dbReference type="EC" id="3.6.1.41"/>
    </reaction>
</comment>
<dbReference type="SMART" id="SM01022">
    <property type="entry name" value="ASCH"/>
    <property type="match status" value="1"/>
</dbReference>
<dbReference type="SMART" id="SM00471">
    <property type="entry name" value="HDc"/>
    <property type="match status" value="1"/>
</dbReference>
<gene>
    <name evidence="9" type="ORF">HMPREF1871_00077</name>
</gene>
<dbReference type="InterPro" id="IPR006674">
    <property type="entry name" value="HD_domain"/>
</dbReference>
<dbReference type="RefSeq" id="WP_066128435.1">
    <property type="nucleotide sequence ID" value="NZ_KQ959854.1"/>
</dbReference>
<accession>A0ABR5TNK8</accession>
<evidence type="ECO:0000256" key="4">
    <source>
        <dbReference type="ARBA" id="ARBA00022801"/>
    </source>
</evidence>
<evidence type="ECO:0000256" key="5">
    <source>
        <dbReference type="ARBA" id="ARBA00023004"/>
    </source>
</evidence>
<evidence type="ECO:0000259" key="7">
    <source>
        <dbReference type="SMART" id="SM00471"/>
    </source>
</evidence>
<dbReference type="Gene3D" id="2.30.130.30">
    <property type="entry name" value="Hypothetical protein"/>
    <property type="match status" value="1"/>
</dbReference>
<feature type="domain" description="HD/PDEase" evidence="7">
    <location>
        <begin position="14"/>
        <end position="141"/>
    </location>
</feature>
<dbReference type="InterPro" id="IPR005249">
    <property type="entry name" value="YqeK"/>
</dbReference>
<comment type="caution">
    <text evidence="9">The sequence shown here is derived from an EMBL/GenBank/DDBJ whole genome shotgun (WGS) entry which is preliminary data.</text>
</comment>
<dbReference type="InterPro" id="IPR003607">
    <property type="entry name" value="HD/PDEase_dom"/>
</dbReference>
<name>A0ABR5TNK8_9BACL</name>
<evidence type="ECO:0000256" key="2">
    <source>
        <dbReference type="ARBA" id="ARBA00022723"/>
    </source>
</evidence>
<keyword evidence="3" id="KW-0547">Nucleotide-binding</keyword>
<dbReference type="Pfam" id="PF04266">
    <property type="entry name" value="ASCH"/>
    <property type="match status" value="1"/>
</dbReference>
<dbReference type="InterPro" id="IPR007374">
    <property type="entry name" value="ASCH_domain"/>
</dbReference>
<dbReference type="EMBL" id="LSDB01000001">
    <property type="protein sequence ID" value="KXB59010.1"/>
    <property type="molecule type" value="Genomic_DNA"/>
</dbReference>
<dbReference type="GO" id="GO:0016787">
    <property type="term" value="F:hydrolase activity"/>
    <property type="evidence" value="ECO:0007669"/>
    <property type="project" value="UniProtKB-KW"/>
</dbReference>
<proteinExistence type="predicted"/>
<dbReference type="InterPro" id="IPR015947">
    <property type="entry name" value="PUA-like_sf"/>
</dbReference>